<dbReference type="AlphaFoldDB" id="A0A1C4EFW6"/>
<accession>A0A1C4EFW6</accession>
<dbReference type="GO" id="GO:0005886">
    <property type="term" value="C:plasma membrane"/>
    <property type="evidence" value="ECO:0007669"/>
    <property type="project" value="UniProtKB-SubCell"/>
</dbReference>
<keyword evidence="4" id="KW-1185">Reference proteome</keyword>
<feature type="transmembrane region" description="Helical" evidence="1">
    <location>
        <begin position="746"/>
        <end position="765"/>
    </location>
</feature>
<feature type="transmembrane region" description="Helical" evidence="1">
    <location>
        <begin position="149"/>
        <end position="171"/>
    </location>
</feature>
<feature type="transmembrane region" description="Helical" evidence="1">
    <location>
        <begin position="178"/>
        <end position="197"/>
    </location>
</feature>
<name>A0A1C4EFW6_9BACT</name>
<dbReference type="Pfam" id="PF12679">
    <property type="entry name" value="ABC2_membrane_2"/>
    <property type="match status" value="1"/>
</dbReference>
<organism evidence="3 4">
    <name type="scientific">Chitinophaga costaii</name>
    <dbReference type="NCBI Taxonomy" id="1335309"/>
    <lineage>
        <taxon>Bacteria</taxon>
        <taxon>Pseudomonadati</taxon>
        <taxon>Bacteroidota</taxon>
        <taxon>Chitinophagia</taxon>
        <taxon>Chitinophagales</taxon>
        <taxon>Chitinophagaceae</taxon>
        <taxon>Chitinophaga</taxon>
    </lineage>
</organism>
<feature type="transmembrane region" description="Helical" evidence="1">
    <location>
        <begin position="121"/>
        <end position="143"/>
    </location>
</feature>
<dbReference type="Pfam" id="PF09822">
    <property type="entry name" value="ABC_transp_aux"/>
    <property type="match status" value="1"/>
</dbReference>
<evidence type="ECO:0000259" key="2">
    <source>
        <dbReference type="Pfam" id="PF09822"/>
    </source>
</evidence>
<proteinExistence type="predicted"/>
<reference evidence="3 4" key="1">
    <citation type="submission" date="2016-08" db="EMBL/GenBank/DDBJ databases">
        <authorList>
            <person name="Seilhamer J.J."/>
        </authorList>
    </citation>
    <scope>NUCLEOTIDE SEQUENCE [LARGE SCALE GENOMIC DNA]</scope>
    <source>
        <strain evidence="3 4">A37T2</strain>
    </source>
</reference>
<dbReference type="Proteomes" id="UP000242818">
    <property type="component" value="Unassembled WGS sequence"/>
</dbReference>
<dbReference type="OrthoDB" id="609779at2"/>
<feature type="transmembrane region" description="Helical" evidence="1">
    <location>
        <begin position="263"/>
        <end position="280"/>
    </location>
</feature>
<keyword evidence="1" id="KW-0812">Transmembrane</keyword>
<dbReference type="STRING" id="1335309.GA0116948_10883"/>
<evidence type="ECO:0000313" key="4">
    <source>
        <dbReference type="Proteomes" id="UP000242818"/>
    </source>
</evidence>
<dbReference type="EMBL" id="FMAR01000008">
    <property type="protein sequence ID" value="SCC42508.1"/>
    <property type="molecule type" value="Genomic_DNA"/>
</dbReference>
<keyword evidence="1" id="KW-0472">Membrane</keyword>
<dbReference type="RefSeq" id="WP_089712686.1">
    <property type="nucleotide sequence ID" value="NZ_FMAR01000008.1"/>
</dbReference>
<feature type="transmembrane region" description="Helical" evidence="1">
    <location>
        <begin position="232"/>
        <end position="251"/>
    </location>
</feature>
<sequence>MKTVFKISKTELLTLFYSPIAWFLIIVFLVQCGMAYIGMVESNVRTQEIGGLGLDYMNDLTGRIFGGRSGVFSSVMEKLYFYIPLLTMGLISRETSSGTIKLLYSSPIKVWQIVLGKYFSMMVYSLLMIFMLGIFIVCAKFNLQHADLSMLLSGALGFYLLLCAYAAIGLFMSSLTTYQVVAAVSTFVMIGVLSYIGKLWQGIAVVRDFTYFLSLQGRTEHMLVGLITSKDIFYFVIIVYIFLGLTILKLKAGMESKSLAVQVFRYVSVVISGMVLGYITSRPALVGYLDATAQKTHTLTPTVQQLMQEMGNDKLEITAYNNLLGRYYYVGLPEQRNSFLQLWEPYLRFKPDIDFKYVNYYDTSYDNSMMMFGAYKGKNTREVAEQIAKGSDIDLSDYKTPAEIRRIINLKPELNRFVMQLHYKGRTTYLRIFDDQVTFPGETEVAAALKRLMQAHMPKIVFLTGELERSILKTGDREINRQANLITFRYSLVNQGFDVDTLNASTQDIPTNISALVIADPKMAFSSLALERLRRYIHDGGNLLVMGEPGKQSVVNPLLQQVGVQLMEGEIVQPSEDMAPDLATPQLSSFAATFSKSLAKAFNDSVPVTNLGGTALSYTSDSGFTVHPLLVTNEKKSWLTKGKLVADSATVVFTAANGDEQKAFPTALGLTRQVNNKEQRIIVIGDADLMSNAELVRYNVKAANFFFNTGMFSWLSYGQFPIDASRPDGKDKRMNMTSTGVARLKLFLVWILPAAVLLVAAILLIRRKRK</sequence>
<gene>
    <name evidence="3" type="ORF">GA0116948_10883</name>
</gene>
<dbReference type="InterPro" id="IPR019196">
    <property type="entry name" value="ABC_transp_unknown"/>
</dbReference>
<dbReference type="InterPro" id="IPR029062">
    <property type="entry name" value="Class_I_gatase-like"/>
</dbReference>
<evidence type="ECO:0000313" key="3">
    <source>
        <dbReference type="EMBL" id="SCC42508.1"/>
    </source>
</evidence>
<dbReference type="GO" id="GO:0140359">
    <property type="term" value="F:ABC-type transporter activity"/>
    <property type="evidence" value="ECO:0007669"/>
    <property type="project" value="InterPro"/>
</dbReference>
<feature type="transmembrane region" description="Helical" evidence="1">
    <location>
        <begin position="12"/>
        <end position="37"/>
    </location>
</feature>
<protein>
    <submittedName>
        <fullName evidence="3">ABC-2 type transport system permease protein</fullName>
    </submittedName>
</protein>
<dbReference type="SUPFAM" id="SSF52317">
    <property type="entry name" value="Class I glutamine amidotransferase-like"/>
    <property type="match status" value="1"/>
</dbReference>
<evidence type="ECO:0000256" key="1">
    <source>
        <dbReference type="SAM" id="Phobius"/>
    </source>
</evidence>
<keyword evidence="1" id="KW-1133">Transmembrane helix</keyword>
<feature type="domain" description="ABC-type uncharacterised transport system" evidence="2">
    <location>
        <begin position="458"/>
        <end position="694"/>
    </location>
</feature>